<dbReference type="Gramene" id="evm.model.03.199">
    <property type="protein sequence ID" value="cds.evm.model.03.199"/>
    <property type="gene ID" value="evm.TU.03.199"/>
</dbReference>
<dbReference type="SUPFAM" id="SSF57756">
    <property type="entry name" value="Retrovirus zinc finger-like domains"/>
    <property type="match status" value="1"/>
</dbReference>
<dbReference type="InterPro" id="IPR012337">
    <property type="entry name" value="RNaseH-like_sf"/>
</dbReference>
<reference evidence="5" key="1">
    <citation type="submission" date="2018-11" db="EMBL/GenBank/DDBJ databases">
        <authorList>
            <person name="Grassa J C."/>
        </authorList>
    </citation>
    <scope>NUCLEOTIDE SEQUENCE [LARGE SCALE GENOMIC DNA]</scope>
</reference>
<dbReference type="AlphaFoldDB" id="A0A803P7G2"/>
<keyword evidence="1" id="KW-0479">Metal-binding</keyword>
<evidence type="ECO:0000259" key="3">
    <source>
        <dbReference type="PROSITE" id="PS50158"/>
    </source>
</evidence>
<proteinExistence type="predicted"/>
<dbReference type="InterPro" id="IPR001584">
    <property type="entry name" value="Integrase_cat-core"/>
</dbReference>
<feature type="region of interest" description="Disordered" evidence="2">
    <location>
        <begin position="134"/>
        <end position="178"/>
    </location>
</feature>
<dbReference type="InterPro" id="IPR039537">
    <property type="entry name" value="Retrotran_Ty1/copia-like"/>
</dbReference>
<evidence type="ECO:0008006" key="7">
    <source>
        <dbReference type="Google" id="ProtNLM"/>
    </source>
</evidence>
<dbReference type="PROSITE" id="PS50158">
    <property type="entry name" value="ZF_CCHC"/>
    <property type="match status" value="1"/>
</dbReference>
<feature type="compositionally biased region" description="Polar residues" evidence="2">
    <location>
        <begin position="161"/>
        <end position="171"/>
    </location>
</feature>
<feature type="domain" description="Integrase catalytic" evidence="4">
    <location>
        <begin position="186"/>
        <end position="287"/>
    </location>
</feature>
<dbReference type="GO" id="GO:0015074">
    <property type="term" value="P:DNA integration"/>
    <property type="evidence" value="ECO:0007669"/>
    <property type="project" value="InterPro"/>
</dbReference>
<dbReference type="GO" id="GO:0003676">
    <property type="term" value="F:nucleic acid binding"/>
    <property type="evidence" value="ECO:0007669"/>
    <property type="project" value="InterPro"/>
</dbReference>
<dbReference type="EnsemblPlants" id="evm.model.03.199">
    <property type="protein sequence ID" value="cds.evm.model.03.199"/>
    <property type="gene ID" value="evm.TU.03.199"/>
</dbReference>
<dbReference type="PANTHER" id="PTHR42648">
    <property type="entry name" value="TRANSPOSASE, PUTATIVE-RELATED"/>
    <property type="match status" value="1"/>
</dbReference>
<reference evidence="5" key="2">
    <citation type="submission" date="2021-03" db="UniProtKB">
        <authorList>
            <consortium name="EnsemblPlants"/>
        </authorList>
    </citation>
    <scope>IDENTIFICATION</scope>
</reference>
<keyword evidence="1" id="KW-0863">Zinc-finger</keyword>
<dbReference type="InterPro" id="IPR036875">
    <property type="entry name" value="Znf_CCHC_sf"/>
</dbReference>
<dbReference type="PANTHER" id="PTHR42648:SF28">
    <property type="entry name" value="TRANSPOSON-ENCODED PROTEIN WITH RIBONUCLEASE H-LIKE AND RETROVIRUS ZINC FINGER-LIKE DOMAINS"/>
    <property type="match status" value="1"/>
</dbReference>
<dbReference type="Gene3D" id="3.30.420.10">
    <property type="entry name" value="Ribonuclease H-like superfamily/Ribonuclease H"/>
    <property type="match status" value="1"/>
</dbReference>
<evidence type="ECO:0000256" key="2">
    <source>
        <dbReference type="SAM" id="MobiDB-lite"/>
    </source>
</evidence>
<evidence type="ECO:0000313" key="6">
    <source>
        <dbReference type="Proteomes" id="UP000596661"/>
    </source>
</evidence>
<evidence type="ECO:0000256" key="1">
    <source>
        <dbReference type="PROSITE-ProRule" id="PRU00047"/>
    </source>
</evidence>
<evidence type="ECO:0000259" key="4">
    <source>
        <dbReference type="PROSITE" id="PS50994"/>
    </source>
</evidence>
<dbReference type="Proteomes" id="UP000596661">
    <property type="component" value="Chromosome 3"/>
</dbReference>
<keyword evidence="6" id="KW-1185">Reference proteome</keyword>
<dbReference type="Pfam" id="PF14223">
    <property type="entry name" value="Retrotran_gag_2"/>
    <property type="match status" value="1"/>
</dbReference>
<dbReference type="SUPFAM" id="SSF53098">
    <property type="entry name" value="Ribonuclease H-like"/>
    <property type="match status" value="1"/>
</dbReference>
<dbReference type="InterPro" id="IPR036397">
    <property type="entry name" value="RNaseH_sf"/>
</dbReference>
<accession>A0A803P7G2</accession>
<sequence length="315" mass="36120">MDAARFEINKFNGTNDFGLWRIKMKAFLVHNGISEAIDEESLKEIDDEKKKKEIETKAHSVILLSLGDEVLREVSSEDKALGLWNKLKEEDLAIILLSSLPRSYEHFVDTMLDGEETLTMFEVKVALNSKEIQKKTEDNQSDNCEGLFARGKTQKKDSKSQKGSYKGNQKSNSKDDSRGITDKKCFYCENEGHFRDECLALKAKLKRDNREFGIERHKSAPRTPQQNGLAERMNITLIEKVRCMLKGAGLERRFWEEAVKIACYLVNRSPSDAIGFKTPQEMWTCQAPSLENLRMFECIAYAHVKQDKLQPKVIN</sequence>
<dbReference type="GO" id="GO:0008270">
    <property type="term" value="F:zinc ion binding"/>
    <property type="evidence" value="ECO:0007669"/>
    <property type="project" value="UniProtKB-KW"/>
</dbReference>
<organism evidence="5 6">
    <name type="scientific">Cannabis sativa</name>
    <name type="common">Hemp</name>
    <name type="synonym">Marijuana</name>
    <dbReference type="NCBI Taxonomy" id="3483"/>
    <lineage>
        <taxon>Eukaryota</taxon>
        <taxon>Viridiplantae</taxon>
        <taxon>Streptophyta</taxon>
        <taxon>Embryophyta</taxon>
        <taxon>Tracheophyta</taxon>
        <taxon>Spermatophyta</taxon>
        <taxon>Magnoliopsida</taxon>
        <taxon>eudicotyledons</taxon>
        <taxon>Gunneridae</taxon>
        <taxon>Pentapetalae</taxon>
        <taxon>rosids</taxon>
        <taxon>fabids</taxon>
        <taxon>Rosales</taxon>
        <taxon>Cannabaceae</taxon>
        <taxon>Cannabis</taxon>
    </lineage>
</organism>
<protein>
    <recommendedName>
        <fullName evidence="7">Retrovirus-related Pol polyprotein from transposon TNT 1-94</fullName>
    </recommendedName>
</protein>
<dbReference type="PROSITE" id="PS50994">
    <property type="entry name" value="INTEGRASE"/>
    <property type="match status" value="1"/>
</dbReference>
<keyword evidence="1" id="KW-0862">Zinc</keyword>
<dbReference type="InterPro" id="IPR001878">
    <property type="entry name" value="Znf_CCHC"/>
</dbReference>
<dbReference type="EMBL" id="UZAU01000247">
    <property type="status" value="NOT_ANNOTATED_CDS"/>
    <property type="molecule type" value="Genomic_DNA"/>
</dbReference>
<feature type="domain" description="CCHC-type" evidence="3">
    <location>
        <begin position="184"/>
        <end position="198"/>
    </location>
</feature>
<evidence type="ECO:0000313" key="5">
    <source>
        <dbReference type="EnsemblPlants" id="cds.evm.model.03.199"/>
    </source>
</evidence>
<name>A0A803P7G2_CANSA</name>